<evidence type="ECO:0000259" key="3">
    <source>
        <dbReference type="SMART" id="SM01255"/>
    </source>
</evidence>
<gene>
    <name evidence="5" type="ORF">OLEA9_A037344</name>
</gene>
<keyword evidence="6" id="KW-1185">Reference proteome</keyword>
<name>A0A8S0TGF5_OLEEU</name>
<dbReference type="SMART" id="SM01256">
    <property type="entry name" value="KNOX2"/>
    <property type="match status" value="1"/>
</dbReference>
<evidence type="ECO:0000259" key="4">
    <source>
        <dbReference type="SMART" id="SM01256"/>
    </source>
</evidence>
<dbReference type="GO" id="GO:0005634">
    <property type="term" value="C:nucleus"/>
    <property type="evidence" value="ECO:0007669"/>
    <property type="project" value="UniProtKB-SubCell"/>
</dbReference>
<feature type="domain" description="KNOX2" evidence="4">
    <location>
        <begin position="140"/>
        <end position="191"/>
    </location>
</feature>
<feature type="domain" description="KNOX1" evidence="3">
    <location>
        <begin position="92"/>
        <end position="136"/>
    </location>
</feature>
<keyword evidence="5" id="KW-0238">DNA-binding</keyword>
<dbReference type="SMART" id="SM01255">
    <property type="entry name" value="KNOX1"/>
    <property type="match status" value="1"/>
</dbReference>
<proteinExistence type="predicted"/>
<dbReference type="Pfam" id="PF03790">
    <property type="entry name" value="KNOX1"/>
    <property type="match status" value="1"/>
</dbReference>
<dbReference type="InterPro" id="IPR005541">
    <property type="entry name" value="KNOX2"/>
</dbReference>
<sequence length="195" mass="21183">MESGGGSRMISFGENSNGMFPSMMMPPLTSHPYPHAVSSNTLFLPLPLPSSRDLNQHNGGGGSSMMIEENYNSTSTGFYLMESNTNDDGESCVVKAKIMAHPHYHRLLAAYVNCQKIGAPPEVVAKLEEACASAAAMGSQSSSVGEDPALDQFMEAYCEMLTKYEQELSKPFKEAMLFLSRIECQFKALSLSSDT</sequence>
<keyword evidence="5" id="KW-0371">Homeobox</keyword>
<reference evidence="5 6" key="1">
    <citation type="submission" date="2019-12" db="EMBL/GenBank/DDBJ databases">
        <authorList>
            <person name="Alioto T."/>
            <person name="Alioto T."/>
            <person name="Gomez Garrido J."/>
        </authorList>
    </citation>
    <scope>NUCLEOTIDE SEQUENCE [LARGE SCALE GENOMIC DNA]</scope>
</reference>
<dbReference type="GO" id="GO:0003677">
    <property type="term" value="F:DNA binding"/>
    <property type="evidence" value="ECO:0007669"/>
    <property type="project" value="UniProtKB-KW"/>
</dbReference>
<dbReference type="Proteomes" id="UP000594638">
    <property type="component" value="Unassembled WGS sequence"/>
</dbReference>
<evidence type="ECO:0000313" key="6">
    <source>
        <dbReference type="Proteomes" id="UP000594638"/>
    </source>
</evidence>
<dbReference type="PANTHER" id="PTHR48452:SF1">
    <property type="entry name" value="FUSED COMPOUND LEAF 1"/>
    <property type="match status" value="1"/>
</dbReference>
<feature type="non-terminal residue" evidence="5">
    <location>
        <position position="1"/>
    </location>
</feature>
<dbReference type="OrthoDB" id="10056939at2759"/>
<accession>A0A8S0TGF5</accession>
<organism evidence="5 6">
    <name type="scientific">Olea europaea subsp. europaea</name>
    <dbReference type="NCBI Taxonomy" id="158383"/>
    <lineage>
        <taxon>Eukaryota</taxon>
        <taxon>Viridiplantae</taxon>
        <taxon>Streptophyta</taxon>
        <taxon>Embryophyta</taxon>
        <taxon>Tracheophyta</taxon>
        <taxon>Spermatophyta</taxon>
        <taxon>Magnoliopsida</taxon>
        <taxon>eudicotyledons</taxon>
        <taxon>Gunneridae</taxon>
        <taxon>Pentapetalae</taxon>
        <taxon>asterids</taxon>
        <taxon>lamiids</taxon>
        <taxon>Lamiales</taxon>
        <taxon>Oleaceae</taxon>
        <taxon>Oleeae</taxon>
        <taxon>Olea</taxon>
    </lineage>
</organism>
<dbReference type="Gramene" id="OE9A037344T1">
    <property type="protein sequence ID" value="OE9A037344C1"/>
    <property type="gene ID" value="OE9A037344"/>
</dbReference>
<dbReference type="AlphaFoldDB" id="A0A8S0TGF5"/>
<comment type="subcellular location">
    <subcellularLocation>
        <location evidence="1">Nucleus</location>
    </subcellularLocation>
</comment>
<dbReference type="Pfam" id="PF03791">
    <property type="entry name" value="KNOX2"/>
    <property type="match status" value="1"/>
</dbReference>
<evidence type="ECO:0000256" key="1">
    <source>
        <dbReference type="ARBA" id="ARBA00004123"/>
    </source>
</evidence>
<dbReference type="InterPro" id="IPR005540">
    <property type="entry name" value="KNOX1"/>
</dbReference>
<dbReference type="PANTHER" id="PTHR48452">
    <property type="entry name" value="FUSED COMPOUND LEAF 1"/>
    <property type="match status" value="1"/>
</dbReference>
<keyword evidence="2" id="KW-0539">Nucleus</keyword>
<dbReference type="EMBL" id="CACTIH010006351">
    <property type="protein sequence ID" value="CAA3004647.1"/>
    <property type="molecule type" value="Genomic_DNA"/>
</dbReference>
<comment type="caution">
    <text evidence="5">The sequence shown here is derived from an EMBL/GenBank/DDBJ whole genome shotgun (WGS) entry which is preliminary data.</text>
</comment>
<evidence type="ECO:0000256" key="2">
    <source>
        <dbReference type="ARBA" id="ARBA00023242"/>
    </source>
</evidence>
<evidence type="ECO:0000313" key="5">
    <source>
        <dbReference type="EMBL" id="CAA3004647.1"/>
    </source>
</evidence>
<protein>
    <submittedName>
        <fullName evidence="5">Homeobox SBH1-like</fullName>
    </submittedName>
</protein>